<accession>A0ABT2PW45</accession>
<dbReference type="InterPro" id="IPR050490">
    <property type="entry name" value="Bact_solute-bd_prot1"/>
</dbReference>
<dbReference type="PANTHER" id="PTHR43649">
    <property type="entry name" value="ARABINOSE-BINDING PROTEIN-RELATED"/>
    <property type="match status" value="1"/>
</dbReference>
<protein>
    <submittedName>
        <fullName evidence="1">Extracellular solute-binding protein</fullName>
    </submittedName>
</protein>
<evidence type="ECO:0000313" key="1">
    <source>
        <dbReference type="EMBL" id="MCU0105176.1"/>
    </source>
</evidence>
<comment type="caution">
    <text evidence="1">The sequence shown here is derived from an EMBL/GenBank/DDBJ whole genome shotgun (WGS) entry which is preliminary data.</text>
</comment>
<dbReference type="RefSeq" id="WP_262096447.1">
    <property type="nucleotide sequence ID" value="NZ_JAOEGN010000010.1"/>
</dbReference>
<dbReference type="SUPFAM" id="SSF53850">
    <property type="entry name" value="Periplasmic binding protein-like II"/>
    <property type="match status" value="1"/>
</dbReference>
<dbReference type="InterPro" id="IPR006059">
    <property type="entry name" value="SBP"/>
</dbReference>
<dbReference type="Proteomes" id="UP001209076">
    <property type="component" value="Unassembled WGS sequence"/>
</dbReference>
<dbReference type="EMBL" id="JAOEGN010000010">
    <property type="protein sequence ID" value="MCU0105176.1"/>
    <property type="molecule type" value="Genomic_DNA"/>
</dbReference>
<gene>
    <name evidence="1" type="ORF">N7603_05850</name>
</gene>
<reference evidence="2" key="1">
    <citation type="submission" date="2023-07" db="EMBL/GenBank/DDBJ databases">
        <title>Novel Mycoplasma species identified in domestic and wild animals.</title>
        <authorList>
            <person name="Volokhov D.V."/>
            <person name="Furtak V.A."/>
            <person name="Zagorodnyaya T.A."/>
        </authorList>
    </citation>
    <scope>NUCLEOTIDE SEQUENCE [LARGE SCALE GENOMIC DNA]</scope>
    <source>
        <strain evidence="2">92-19</strain>
    </source>
</reference>
<proteinExistence type="predicted"/>
<name>A0ABT2PW45_9MOLU</name>
<dbReference type="Gene3D" id="2.60.120.260">
    <property type="entry name" value="Galactose-binding domain-like"/>
    <property type="match status" value="1"/>
</dbReference>
<sequence length="974" mass="110494">MKLNIKMRKAMTLTLAGLVLIFGVNLLIHVFNRETPNPTFIEYETSAQSGSYAAFLKSHAQTYANDENHTIPAPSFVLEAGETISVGGFYDWVNPTQVQIELNGLNTGLYQVFLTYQAKSDNYLPIVLALTVDGTSPYTEASQASLDTYWIEADDTVRQDRYGNDVAVMKATYDQTVRKPLKDPNRQYAEGLLVYLTPTSNTLELNKVSGDLKLYSIELVSLDTPESYETYKQGATLSSIETKRIEAEEVFLMNHSSITRGISKDIGVLPFSISKLKLNVLGTENYQEPGDAVTWIVDVESPGYYQLSFKVKQNRQKTTSYRTLYINGELPFEEAKHLPFTFSRSWENVTLKDSEGNPYLFYLSPGDEITLMVDSTLFIEVARKMRQISDEMTQFGLEVTKLTRNNVDKNIDWDMEAYFPDVKVKLENWRDGLTEVITVLDTLYGFKGDSKTVSDLKAGRSKINTLLNDVDEIPRRSTLLSTGSSSAVTLISGQIDVVLQQPLVLDAFFVHGKTSLPRPNAGFFESLSIGIQRFFASFINPSYSEGVEDDEIEVWVNRSRQYVDLIQRITDGVFTEQTGIKVKVSIMNDDGKLLLANSANKQPDVALGVSAWIPNDYGMRGMLVDLSTMPGFEDTLKVYNPEQVVPMIYDNQLFGLPETENFYVLVYRKDILDQLELNVPNTWEDVLDMLPVLERYGMSFYVPLSNNSALKSFDTTAPFIFQYGGKLYADDGLTAAIDNENTIQAMTFMADLYREYSLSYQVPSFFNSFRYGKIPVGIADFGMYLQLLNAASEIKGLWDIALVPGVDRDGRIHRDMPGAQQASILFKKSEKQDDAWTFMQWWHSTETQVLFSDTLINTLGTRYLWNTANIEAFEQLNWNKAHQSIILEQWTHLREVPKIPGSYMVERELSNTLNSVVFYDANLRSTLTDSILKMNKEINRKMLEFGYVDTKGVPIKPFVIPTRDIVLRWVNDHE</sequence>
<keyword evidence="2" id="KW-1185">Reference proteome</keyword>
<dbReference type="Pfam" id="PF01547">
    <property type="entry name" value="SBP_bac_1"/>
    <property type="match status" value="1"/>
</dbReference>
<dbReference type="PANTHER" id="PTHR43649:SF27">
    <property type="entry name" value="EXTRACELLULAR SOLUTE-BINDING PROTEIN FAMILY 1"/>
    <property type="match status" value="1"/>
</dbReference>
<dbReference type="Gene3D" id="3.40.190.10">
    <property type="entry name" value="Periplasmic binding protein-like II"/>
    <property type="match status" value="1"/>
</dbReference>
<evidence type="ECO:0000313" key="2">
    <source>
        <dbReference type="Proteomes" id="UP001209076"/>
    </source>
</evidence>
<organism evidence="1 2">
    <name type="scientific">Paracholeplasma vituli</name>
    <dbReference type="NCBI Taxonomy" id="69473"/>
    <lineage>
        <taxon>Bacteria</taxon>
        <taxon>Bacillati</taxon>
        <taxon>Mycoplasmatota</taxon>
        <taxon>Mollicutes</taxon>
        <taxon>Acholeplasmatales</taxon>
        <taxon>Acholeplasmataceae</taxon>
        <taxon>Paracholeplasma</taxon>
    </lineage>
</organism>